<dbReference type="OrthoDB" id="9776552at2"/>
<keyword evidence="3" id="KW-0597">Phosphoprotein</keyword>
<evidence type="ECO:0000256" key="7">
    <source>
        <dbReference type="ARBA" id="ARBA00022777"/>
    </source>
</evidence>
<evidence type="ECO:0000256" key="6">
    <source>
        <dbReference type="ARBA" id="ARBA00022741"/>
    </source>
</evidence>
<evidence type="ECO:0000259" key="13">
    <source>
        <dbReference type="Pfam" id="PF06580"/>
    </source>
</evidence>
<dbReference type="InterPro" id="IPR050640">
    <property type="entry name" value="Bact_2-comp_sensor_kinase"/>
</dbReference>
<evidence type="ECO:0000256" key="9">
    <source>
        <dbReference type="ARBA" id="ARBA00022989"/>
    </source>
</evidence>
<keyword evidence="7" id="KW-0418">Kinase</keyword>
<keyword evidence="4" id="KW-0808">Transferase</keyword>
<feature type="transmembrane region" description="Helical" evidence="12">
    <location>
        <begin position="12"/>
        <end position="33"/>
    </location>
</feature>
<name>A0A9X5BI65_9FIRM</name>
<evidence type="ECO:0000256" key="5">
    <source>
        <dbReference type="ARBA" id="ARBA00022692"/>
    </source>
</evidence>
<proteinExistence type="predicted"/>
<dbReference type="GO" id="GO:0005886">
    <property type="term" value="C:plasma membrane"/>
    <property type="evidence" value="ECO:0007669"/>
    <property type="project" value="UniProtKB-SubCell"/>
</dbReference>
<dbReference type="RefSeq" id="WP_160561266.1">
    <property type="nucleotide sequence ID" value="NZ_QZDT01000033.1"/>
</dbReference>
<dbReference type="PANTHER" id="PTHR34220:SF11">
    <property type="entry name" value="SENSOR PROTEIN KINASE HPTS"/>
    <property type="match status" value="1"/>
</dbReference>
<dbReference type="GO" id="GO:0005524">
    <property type="term" value="F:ATP binding"/>
    <property type="evidence" value="ECO:0007669"/>
    <property type="project" value="UniProtKB-KW"/>
</dbReference>
<comment type="caution">
    <text evidence="14">The sequence shown here is derived from an EMBL/GenBank/DDBJ whole genome shotgun (WGS) entry which is preliminary data.</text>
</comment>
<evidence type="ECO:0000256" key="12">
    <source>
        <dbReference type="SAM" id="Phobius"/>
    </source>
</evidence>
<accession>A0A9X5BI65</accession>
<evidence type="ECO:0000256" key="2">
    <source>
        <dbReference type="ARBA" id="ARBA00022475"/>
    </source>
</evidence>
<feature type="domain" description="Signal transduction histidine kinase internal region" evidence="13">
    <location>
        <begin position="396"/>
        <end position="474"/>
    </location>
</feature>
<evidence type="ECO:0000256" key="8">
    <source>
        <dbReference type="ARBA" id="ARBA00022840"/>
    </source>
</evidence>
<dbReference type="GO" id="GO:0000155">
    <property type="term" value="F:phosphorelay sensor kinase activity"/>
    <property type="evidence" value="ECO:0007669"/>
    <property type="project" value="InterPro"/>
</dbReference>
<gene>
    <name evidence="14" type="ORF">D5281_16950</name>
</gene>
<evidence type="ECO:0000313" key="15">
    <source>
        <dbReference type="Proteomes" id="UP001154420"/>
    </source>
</evidence>
<dbReference type="EMBL" id="QZDT01000033">
    <property type="protein sequence ID" value="NBJ94228.1"/>
    <property type="molecule type" value="Genomic_DNA"/>
</dbReference>
<dbReference type="Proteomes" id="UP001154420">
    <property type="component" value="Unassembled WGS sequence"/>
</dbReference>
<keyword evidence="5 12" id="KW-0812">Transmembrane</keyword>
<keyword evidence="11 12" id="KW-0472">Membrane</keyword>
<evidence type="ECO:0000256" key="1">
    <source>
        <dbReference type="ARBA" id="ARBA00004651"/>
    </source>
</evidence>
<protein>
    <recommendedName>
        <fullName evidence="13">Signal transduction histidine kinase internal region domain-containing protein</fullName>
    </recommendedName>
</protein>
<organism evidence="14 15">
    <name type="scientific">Parablautia muri</name>
    <dbReference type="NCBI Taxonomy" id="2320879"/>
    <lineage>
        <taxon>Bacteria</taxon>
        <taxon>Bacillati</taxon>
        <taxon>Bacillota</taxon>
        <taxon>Clostridia</taxon>
        <taxon>Lachnospirales</taxon>
        <taxon>Lachnospiraceae</taxon>
        <taxon>Parablautia</taxon>
    </lineage>
</organism>
<feature type="transmembrane region" description="Helical" evidence="12">
    <location>
        <begin position="306"/>
        <end position="327"/>
    </location>
</feature>
<dbReference type="PANTHER" id="PTHR34220">
    <property type="entry name" value="SENSOR HISTIDINE KINASE YPDA"/>
    <property type="match status" value="1"/>
</dbReference>
<evidence type="ECO:0000256" key="4">
    <source>
        <dbReference type="ARBA" id="ARBA00022679"/>
    </source>
</evidence>
<keyword evidence="10" id="KW-0902">Two-component regulatory system</keyword>
<evidence type="ECO:0000256" key="3">
    <source>
        <dbReference type="ARBA" id="ARBA00022553"/>
    </source>
</evidence>
<dbReference type="AlphaFoldDB" id="A0A9X5BI65"/>
<evidence type="ECO:0000256" key="10">
    <source>
        <dbReference type="ARBA" id="ARBA00023012"/>
    </source>
</evidence>
<evidence type="ECO:0000313" key="14">
    <source>
        <dbReference type="EMBL" id="NBJ94228.1"/>
    </source>
</evidence>
<sequence length="590" mass="69830">MKKHSLKVSLYYVFIGSVFMPFIVISLIISYFFHNQLLDNYKVNNQIILQTLSNYLDSSLQNSERFFFLYLFDTNVSKFYRSVNKNEINYSQENLYKYVRDSVRYRSSLNNYLTMFNSHYKGIGFIPEHANQYSCFYLQRYESNVIWYQNDEMDKEEWYRGMIRLPLGKVLFLPESIMKGCKEYQETENVFCMLRVTNHLETASRQGYTFLELSDAIFSDLAKEVSLPGGAGLAIYFPDGTSAYATDDKFMFDKDVLKDLMDVDGKRVKINKGNYYVYSMKEEEYGFLICYLLPQSIVWKQANETYLSILLIWFCSIIISFVIFAGLSKRISISTGQIMEYIKKYRLGDGKKERNLLPEMPIEEFDNISVALTEMTDRITNLIEHEYIWKINQQMAEYKAMQAEINPHFFNNVMNSLLALNRIGEKENLERGILNLSRMFRYTCEHGYESTIEKECHFIESYLILEKVRFEERLNYEIRIEKQLKELSIPKLLLQPIVENIIRHGMPQDGRGIKILLHVCELGSRFGKRFIWIMIANNGVPYKDKELYLEGRVGIRNVKERLMISYPDSFFWYDRKGEFQTICNILICKE</sequence>
<keyword evidence="6" id="KW-0547">Nucleotide-binding</keyword>
<keyword evidence="9 12" id="KW-1133">Transmembrane helix</keyword>
<reference evidence="14" key="1">
    <citation type="submission" date="2018-09" db="EMBL/GenBank/DDBJ databases">
        <title>Murine metabolic-syndrome-specific gut microbial biobank.</title>
        <authorList>
            <person name="Liu C."/>
        </authorList>
    </citation>
    <scope>NUCLEOTIDE SEQUENCE</scope>
    <source>
        <strain evidence="14">D42-62</strain>
    </source>
</reference>
<dbReference type="Pfam" id="PF06580">
    <property type="entry name" value="His_kinase"/>
    <property type="match status" value="1"/>
</dbReference>
<dbReference type="InterPro" id="IPR010559">
    <property type="entry name" value="Sig_transdc_His_kin_internal"/>
</dbReference>
<keyword evidence="15" id="KW-1185">Reference proteome</keyword>
<keyword evidence="8" id="KW-0067">ATP-binding</keyword>
<comment type="subcellular location">
    <subcellularLocation>
        <location evidence="1">Cell membrane</location>
        <topology evidence="1">Multi-pass membrane protein</topology>
    </subcellularLocation>
</comment>
<keyword evidence="2" id="KW-1003">Cell membrane</keyword>
<evidence type="ECO:0000256" key="11">
    <source>
        <dbReference type="ARBA" id="ARBA00023136"/>
    </source>
</evidence>